<protein>
    <submittedName>
        <fullName evidence="9">SAM-dependent methyltransferase</fullName>
    </submittedName>
</protein>
<comment type="similarity">
    <text evidence="1">Belongs to the eukaryotic/archaeal PrmC-related family.</text>
</comment>
<dbReference type="Pfam" id="PF23186">
    <property type="entry name" value="DUF7059"/>
    <property type="match status" value="1"/>
</dbReference>
<dbReference type="SUPFAM" id="SSF53335">
    <property type="entry name" value="S-adenosyl-L-methionine-dependent methyltransferases"/>
    <property type="match status" value="1"/>
</dbReference>
<evidence type="ECO:0000256" key="5">
    <source>
        <dbReference type="SAM" id="MobiDB-lite"/>
    </source>
</evidence>
<dbReference type="InterPro" id="IPR007848">
    <property type="entry name" value="Small_mtfrase_dom"/>
</dbReference>
<evidence type="ECO:0000259" key="6">
    <source>
        <dbReference type="Pfam" id="PF05175"/>
    </source>
</evidence>
<evidence type="ECO:0000256" key="2">
    <source>
        <dbReference type="ARBA" id="ARBA00022603"/>
    </source>
</evidence>
<gene>
    <name evidence="9" type="ORF">Raf01_19390</name>
</gene>
<dbReference type="Pfam" id="PF05175">
    <property type="entry name" value="MTS"/>
    <property type="match status" value="1"/>
</dbReference>
<reference evidence="9" key="1">
    <citation type="submission" date="2021-01" db="EMBL/GenBank/DDBJ databases">
        <title>Whole genome shotgun sequence of Rugosimonospora africana NBRC 104875.</title>
        <authorList>
            <person name="Komaki H."/>
            <person name="Tamura T."/>
        </authorList>
    </citation>
    <scope>NUCLEOTIDE SEQUENCE</scope>
    <source>
        <strain evidence="9">NBRC 104875</strain>
    </source>
</reference>
<evidence type="ECO:0000313" key="10">
    <source>
        <dbReference type="Proteomes" id="UP000642748"/>
    </source>
</evidence>
<proteinExistence type="inferred from homology"/>
<dbReference type="GO" id="GO:0032259">
    <property type="term" value="P:methylation"/>
    <property type="evidence" value="ECO:0007669"/>
    <property type="project" value="UniProtKB-KW"/>
</dbReference>
<keyword evidence="10" id="KW-1185">Reference proteome</keyword>
<dbReference type="InterPro" id="IPR002052">
    <property type="entry name" value="DNA_methylase_N6_adenine_CS"/>
</dbReference>
<feature type="domain" description="DUF7059" evidence="7">
    <location>
        <begin position="64"/>
        <end position="143"/>
    </location>
</feature>
<dbReference type="InterPro" id="IPR056684">
    <property type="entry name" value="DUF7782"/>
</dbReference>
<dbReference type="Pfam" id="PF25004">
    <property type="entry name" value="DUF7782"/>
    <property type="match status" value="1"/>
</dbReference>
<evidence type="ECO:0000256" key="4">
    <source>
        <dbReference type="ARBA" id="ARBA00022691"/>
    </source>
</evidence>
<comment type="caution">
    <text evidence="9">The sequence shown here is derived from an EMBL/GenBank/DDBJ whole genome shotgun (WGS) entry which is preliminary data.</text>
</comment>
<dbReference type="Proteomes" id="UP000642748">
    <property type="component" value="Unassembled WGS sequence"/>
</dbReference>
<dbReference type="GO" id="GO:0008276">
    <property type="term" value="F:protein methyltransferase activity"/>
    <property type="evidence" value="ECO:0007669"/>
    <property type="project" value="TreeGrafter"/>
</dbReference>
<sequence>MPDTGKRPLDRDASSLGSAGARNDTGKRPLDRDASSLGAAGARDYPALLEPAALWRLREALHGAGYTSSGIASRIGPEATAAVRRGDFRAALRATTDRDPLATLIRLFICAKIEPERSVRSALPLDELLAGGMLVRTGDGIRAGVDLEPYGDSWWIVSDLGIGTQGGPLPEDHVLGVGGASTTLAGATLRAPVGTALDLGTGCGVQALHLSTHAGRVTATDLSDRALRFAATTAALSGQDWELLRGDLSAPVAGRRFDLVVSNPPFVAGPGRATHTYRDSGRAGDAICAELAAAAPGLLAEGGTFQYLANWLHVAGQDWRDRVAGWVAGTGLDALVIQREVTDPVSYVNLWLSDAGERSDPRRAAEWLDWFDANKIEAVGLGLVTLRRTGRHDPLIRIEDLRQAVDAPLGDHLGGWLRRLDWLRARDSAALLRERYRAVPGLTLHQEATIGQEGWAVDRQLLALPSGLHWSEEVDPLVMALVGGCNGAVPLGDQLAVLAAAHQVAEPALAEVAGPIVGHLVERGFIEPVAGQPWEGGTR</sequence>
<dbReference type="InterPro" id="IPR052190">
    <property type="entry name" value="Euk-Arch_PrmC-MTase"/>
</dbReference>
<organism evidence="9 10">
    <name type="scientific">Rugosimonospora africana</name>
    <dbReference type="NCBI Taxonomy" id="556532"/>
    <lineage>
        <taxon>Bacteria</taxon>
        <taxon>Bacillati</taxon>
        <taxon>Actinomycetota</taxon>
        <taxon>Actinomycetes</taxon>
        <taxon>Micromonosporales</taxon>
        <taxon>Micromonosporaceae</taxon>
        <taxon>Rugosimonospora</taxon>
    </lineage>
</organism>
<evidence type="ECO:0000313" key="9">
    <source>
        <dbReference type="EMBL" id="GIH13767.1"/>
    </source>
</evidence>
<dbReference type="InterPro" id="IPR055487">
    <property type="entry name" value="DUF7059"/>
</dbReference>
<keyword evidence="4" id="KW-0949">S-adenosyl-L-methionine</keyword>
<feature type="domain" description="DUF7782" evidence="8">
    <location>
        <begin position="415"/>
        <end position="528"/>
    </location>
</feature>
<keyword evidence="2 9" id="KW-0489">Methyltransferase</keyword>
<name>A0A8J3VPA6_9ACTN</name>
<evidence type="ECO:0000256" key="3">
    <source>
        <dbReference type="ARBA" id="ARBA00022679"/>
    </source>
</evidence>
<feature type="region of interest" description="Disordered" evidence="5">
    <location>
        <begin position="1"/>
        <end position="35"/>
    </location>
</feature>
<dbReference type="AlphaFoldDB" id="A0A8J3VPA6"/>
<accession>A0A8J3VPA6</accession>
<dbReference type="PROSITE" id="PS00092">
    <property type="entry name" value="N6_MTASE"/>
    <property type="match status" value="1"/>
</dbReference>
<dbReference type="GO" id="GO:0035657">
    <property type="term" value="C:eRF1 methyltransferase complex"/>
    <property type="evidence" value="ECO:0007669"/>
    <property type="project" value="TreeGrafter"/>
</dbReference>
<dbReference type="CDD" id="cd02440">
    <property type="entry name" value="AdoMet_MTases"/>
    <property type="match status" value="1"/>
</dbReference>
<dbReference type="InterPro" id="IPR029063">
    <property type="entry name" value="SAM-dependent_MTases_sf"/>
</dbReference>
<feature type="compositionally biased region" description="Basic and acidic residues" evidence="5">
    <location>
        <begin position="1"/>
        <end position="13"/>
    </location>
</feature>
<dbReference type="PANTHER" id="PTHR45875:SF1">
    <property type="entry name" value="METHYLTRANSFERASE N6AMT1"/>
    <property type="match status" value="1"/>
</dbReference>
<evidence type="ECO:0000259" key="7">
    <source>
        <dbReference type="Pfam" id="PF23186"/>
    </source>
</evidence>
<evidence type="ECO:0000259" key="8">
    <source>
        <dbReference type="Pfam" id="PF25004"/>
    </source>
</evidence>
<dbReference type="GO" id="GO:0008757">
    <property type="term" value="F:S-adenosylmethionine-dependent methyltransferase activity"/>
    <property type="evidence" value="ECO:0007669"/>
    <property type="project" value="TreeGrafter"/>
</dbReference>
<feature type="domain" description="Methyltransferase small" evidence="6">
    <location>
        <begin position="190"/>
        <end position="309"/>
    </location>
</feature>
<dbReference type="PANTHER" id="PTHR45875">
    <property type="entry name" value="METHYLTRANSFERASE N6AMT1"/>
    <property type="match status" value="1"/>
</dbReference>
<dbReference type="GO" id="GO:0003676">
    <property type="term" value="F:nucleic acid binding"/>
    <property type="evidence" value="ECO:0007669"/>
    <property type="project" value="InterPro"/>
</dbReference>
<keyword evidence="3" id="KW-0808">Transferase</keyword>
<dbReference type="EMBL" id="BONZ01000016">
    <property type="protein sequence ID" value="GIH13767.1"/>
    <property type="molecule type" value="Genomic_DNA"/>
</dbReference>
<dbReference type="GO" id="GO:0008170">
    <property type="term" value="F:N-methyltransferase activity"/>
    <property type="evidence" value="ECO:0007669"/>
    <property type="project" value="UniProtKB-ARBA"/>
</dbReference>
<feature type="compositionally biased region" description="Basic and acidic residues" evidence="5">
    <location>
        <begin position="24"/>
        <end position="34"/>
    </location>
</feature>
<dbReference type="Gene3D" id="3.40.50.150">
    <property type="entry name" value="Vaccinia Virus protein VP39"/>
    <property type="match status" value="1"/>
</dbReference>
<evidence type="ECO:0000256" key="1">
    <source>
        <dbReference type="ARBA" id="ARBA00006149"/>
    </source>
</evidence>